<feature type="non-terminal residue" evidence="7">
    <location>
        <position position="1"/>
    </location>
</feature>
<dbReference type="Pfam" id="PF07690">
    <property type="entry name" value="MFS_1"/>
    <property type="match status" value="2"/>
</dbReference>
<accession>A0ABQ8SHB2</accession>
<dbReference type="EMBL" id="JAJSOF020000027">
    <property type="protein sequence ID" value="KAJ4433528.1"/>
    <property type="molecule type" value="Genomic_DNA"/>
</dbReference>
<dbReference type="InterPro" id="IPR011701">
    <property type="entry name" value="MFS"/>
</dbReference>
<dbReference type="InterPro" id="IPR036397">
    <property type="entry name" value="RNaseH_sf"/>
</dbReference>
<feature type="transmembrane region" description="Helical" evidence="5">
    <location>
        <begin position="442"/>
        <end position="460"/>
    </location>
</feature>
<feature type="domain" description="Major facilitator superfamily (MFS) profile" evidence="6">
    <location>
        <begin position="8"/>
        <end position="487"/>
    </location>
</feature>
<dbReference type="SUPFAM" id="SSF103473">
    <property type="entry name" value="MFS general substrate transporter"/>
    <property type="match status" value="2"/>
</dbReference>
<feature type="transmembrane region" description="Helical" evidence="5">
    <location>
        <begin position="311"/>
        <end position="332"/>
    </location>
</feature>
<dbReference type="Gene3D" id="1.20.120.540">
    <property type="entry name" value="Voltage-gated potassium channels"/>
    <property type="match status" value="1"/>
</dbReference>
<feature type="transmembrane region" description="Helical" evidence="5">
    <location>
        <begin position="12"/>
        <end position="32"/>
    </location>
</feature>
<sequence length="487" mass="53848">FSCCTVPARVQLGVMAFFMFLVTQMIRSNLYIARVGMMQNENATNESQINKITWDEQETGMVLSAFYWSYWITELPGGLLAQRFGGCRVLGFSVLLAGLVNLAFPLACKAHYGLAAILRAVQGLALVGIFMSPDLTPCDLLWQYVKDAVYMSHLPQNLEEVRHRITAASAFINRDMMEEASQKFDYFVDVYHGVTWPATHALSAHWIPSIERSKFMTTYHGSAVGTALTYPLSGLLMAALDWEYVFYVTGGLTIFWYAFWWYLVYDTPAQHPRISNAERKYLERAIGDSVASHKSSLLKTPWISILKSGPFWAVLLASQGLMWGTITLSMQLPAYFKSVHMLDIKTNGFVSGIPELCKFGFSIIFSTLMDYILRKEYLTITSVRKISVATSEFLPAVLLLVLAFLSKESAIVAVVLLAAASAVGGASSSGSLPNIVDLSPNFAGTLLGIIKTLTLIPGVLSPNAVSLLVNSFVSRTIDFIDSYNLQA</sequence>
<evidence type="ECO:0000256" key="2">
    <source>
        <dbReference type="ARBA" id="ARBA00022692"/>
    </source>
</evidence>
<evidence type="ECO:0000256" key="5">
    <source>
        <dbReference type="SAM" id="Phobius"/>
    </source>
</evidence>
<name>A0ABQ8SHB2_PERAM</name>
<dbReference type="PANTHER" id="PTHR11662:SF399">
    <property type="entry name" value="FI19708P1-RELATED"/>
    <property type="match status" value="1"/>
</dbReference>
<feature type="transmembrane region" description="Helical" evidence="5">
    <location>
        <begin position="244"/>
        <end position="265"/>
    </location>
</feature>
<keyword evidence="4 5" id="KW-0472">Membrane</keyword>
<evidence type="ECO:0000256" key="3">
    <source>
        <dbReference type="ARBA" id="ARBA00022989"/>
    </source>
</evidence>
<gene>
    <name evidence="7" type="ORF">ANN_15837</name>
</gene>
<dbReference type="PROSITE" id="PS50850">
    <property type="entry name" value="MFS"/>
    <property type="match status" value="1"/>
</dbReference>
<feature type="transmembrane region" description="Helical" evidence="5">
    <location>
        <begin position="219"/>
        <end position="238"/>
    </location>
</feature>
<keyword evidence="3 5" id="KW-1133">Transmembrane helix</keyword>
<dbReference type="InterPro" id="IPR020846">
    <property type="entry name" value="MFS_dom"/>
</dbReference>
<keyword evidence="2 5" id="KW-0812">Transmembrane</keyword>
<feature type="transmembrane region" description="Helical" evidence="5">
    <location>
        <begin position="352"/>
        <end position="373"/>
    </location>
</feature>
<dbReference type="Gene3D" id="3.30.420.10">
    <property type="entry name" value="Ribonuclease H-like superfamily/Ribonuclease H"/>
    <property type="match status" value="1"/>
</dbReference>
<dbReference type="InterPro" id="IPR050382">
    <property type="entry name" value="MFS_Na/Anion_cotransporter"/>
</dbReference>
<reference evidence="7 8" key="1">
    <citation type="journal article" date="2022" name="Allergy">
        <title>Genome assembly and annotation of Periplaneta americana reveal a comprehensive cockroach allergen profile.</title>
        <authorList>
            <person name="Wang L."/>
            <person name="Xiong Q."/>
            <person name="Saelim N."/>
            <person name="Wang L."/>
            <person name="Nong W."/>
            <person name="Wan A.T."/>
            <person name="Shi M."/>
            <person name="Liu X."/>
            <person name="Cao Q."/>
            <person name="Hui J.H.L."/>
            <person name="Sookrung N."/>
            <person name="Leung T.F."/>
            <person name="Tungtrongchitr A."/>
            <person name="Tsui S.K.W."/>
        </authorList>
    </citation>
    <scope>NUCLEOTIDE SEQUENCE [LARGE SCALE GENOMIC DNA]</scope>
    <source>
        <strain evidence="7">PWHHKU_190912</strain>
    </source>
</reference>
<comment type="caution">
    <text evidence="7">The sequence shown here is derived from an EMBL/GenBank/DDBJ whole genome shotgun (WGS) entry which is preliminary data.</text>
</comment>
<keyword evidence="8" id="KW-1185">Reference proteome</keyword>
<evidence type="ECO:0000313" key="8">
    <source>
        <dbReference type="Proteomes" id="UP001148838"/>
    </source>
</evidence>
<comment type="subcellular location">
    <subcellularLocation>
        <location evidence="1">Membrane</location>
        <topology evidence="1">Multi-pass membrane protein</topology>
    </subcellularLocation>
</comment>
<proteinExistence type="predicted"/>
<feature type="transmembrane region" description="Helical" evidence="5">
    <location>
        <begin position="411"/>
        <end position="430"/>
    </location>
</feature>
<dbReference type="InterPro" id="IPR036259">
    <property type="entry name" value="MFS_trans_sf"/>
</dbReference>
<protein>
    <recommendedName>
        <fullName evidence="6">Major facilitator superfamily (MFS) profile domain-containing protein</fullName>
    </recommendedName>
</protein>
<evidence type="ECO:0000313" key="7">
    <source>
        <dbReference type="EMBL" id="KAJ4433528.1"/>
    </source>
</evidence>
<dbReference type="PANTHER" id="PTHR11662">
    <property type="entry name" value="SOLUTE CARRIER FAMILY 17"/>
    <property type="match status" value="1"/>
</dbReference>
<evidence type="ECO:0000256" key="4">
    <source>
        <dbReference type="ARBA" id="ARBA00023136"/>
    </source>
</evidence>
<evidence type="ECO:0000259" key="6">
    <source>
        <dbReference type="PROSITE" id="PS50850"/>
    </source>
</evidence>
<feature type="transmembrane region" description="Helical" evidence="5">
    <location>
        <begin position="385"/>
        <end position="405"/>
    </location>
</feature>
<evidence type="ECO:0000256" key="1">
    <source>
        <dbReference type="ARBA" id="ARBA00004141"/>
    </source>
</evidence>
<organism evidence="7 8">
    <name type="scientific">Periplaneta americana</name>
    <name type="common">American cockroach</name>
    <name type="synonym">Blatta americana</name>
    <dbReference type="NCBI Taxonomy" id="6978"/>
    <lineage>
        <taxon>Eukaryota</taxon>
        <taxon>Metazoa</taxon>
        <taxon>Ecdysozoa</taxon>
        <taxon>Arthropoda</taxon>
        <taxon>Hexapoda</taxon>
        <taxon>Insecta</taxon>
        <taxon>Pterygota</taxon>
        <taxon>Neoptera</taxon>
        <taxon>Polyneoptera</taxon>
        <taxon>Dictyoptera</taxon>
        <taxon>Blattodea</taxon>
        <taxon>Blattoidea</taxon>
        <taxon>Blattidae</taxon>
        <taxon>Blattinae</taxon>
        <taxon>Periplaneta</taxon>
    </lineage>
</organism>
<dbReference type="InterPro" id="IPR027378">
    <property type="entry name" value="Nucleotide_channel_N"/>
</dbReference>
<dbReference type="Proteomes" id="UP001148838">
    <property type="component" value="Unassembled WGS sequence"/>
</dbReference>
<dbReference type="Gene3D" id="1.20.1250.20">
    <property type="entry name" value="MFS general substrate transporter like domains"/>
    <property type="match status" value="1"/>
</dbReference>